<dbReference type="InterPro" id="IPR012337">
    <property type="entry name" value="RNaseH-like_sf"/>
</dbReference>
<keyword evidence="2" id="KW-1185">Reference proteome</keyword>
<evidence type="ECO:0000313" key="1">
    <source>
        <dbReference type="EMBL" id="CAK9259040.1"/>
    </source>
</evidence>
<reference evidence="1" key="1">
    <citation type="submission" date="2024-02" db="EMBL/GenBank/DDBJ databases">
        <authorList>
            <consortium name="ELIXIR-Norway"/>
            <consortium name="Elixir Norway"/>
        </authorList>
    </citation>
    <scope>NUCLEOTIDE SEQUENCE</scope>
</reference>
<organism evidence="1 2">
    <name type="scientific">Sphagnum jensenii</name>
    <dbReference type="NCBI Taxonomy" id="128206"/>
    <lineage>
        <taxon>Eukaryota</taxon>
        <taxon>Viridiplantae</taxon>
        <taxon>Streptophyta</taxon>
        <taxon>Embryophyta</taxon>
        <taxon>Bryophyta</taxon>
        <taxon>Sphagnophytina</taxon>
        <taxon>Sphagnopsida</taxon>
        <taxon>Sphagnales</taxon>
        <taxon>Sphagnaceae</taxon>
        <taxon>Sphagnum</taxon>
    </lineage>
</organism>
<sequence length="155" mass="17375">MESLTADHKLTLDLVPMSVSMLLKHCDNNEQQQQKIDGKLTAVGMKAKLERYKSKVVQEPTIIAVYLNPQIPKTIDPMELKLVVDLVCNLLQRCYSAEVNSRQSIEREAAGNSLFATMFQPQRGVGGNSDEVDQYLSINIVESSGFIDVLSWWST</sequence>
<name>A0ABP0VX17_9BRYO</name>
<dbReference type="EMBL" id="OZ020107">
    <property type="protein sequence ID" value="CAK9259040.1"/>
    <property type="molecule type" value="Genomic_DNA"/>
</dbReference>
<evidence type="ECO:0000313" key="2">
    <source>
        <dbReference type="Proteomes" id="UP001497444"/>
    </source>
</evidence>
<accession>A0ABP0VX17</accession>
<proteinExistence type="predicted"/>
<protein>
    <submittedName>
        <fullName evidence="1">Uncharacterized protein</fullName>
    </submittedName>
</protein>
<dbReference type="SUPFAM" id="SSF53098">
    <property type="entry name" value="Ribonuclease H-like"/>
    <property type="match status" value="1"/>
</dbReference>
<gene>
    <name evidence="1" type="ORF">CSSPJE1EN1_LOCUS4518</name>
</gene>
<dbReference type="Proteomes" id="UP001497444">
    <property type="component" value="Chromosome 12"/>
</dbReference>